<gene>
    <name evidence="1" type="ORF">GGQ54_000286</name>
</gene>
<dbReference type="InterPro" id="IPR004260">
    <property type="entry name" value="Pyr-dimer_DNA_glycosylase"/>
</dbReference>
<protein>
    <recommendedName>
        <fullName evidence="3">Pyrimidine dimer DNA glycosylase /DNA-(Apurinic or apyrimidinic site) lyase</fullName>
    </recommendedName>
</protein>
<dbReference type="EMBL" id="JACBZS010000001">
    <property type="protein sequence ID" value="NYI69726.1"/>
    <property type="molecule type" value="Genomic_DNA"/>
</dbReference>
<dbReference type="RefSeq" id="WP_179443759.1">
    <property type="nucleotide sequence ID" value="NZ_JACBZS010000001.1"/>
</dbReference>
<evidence type="ECO:0000313" key="2">
    <source>
        <dbReference type="Proteomes" id="UP000527616"/>
    </source>
</evidence>
<keyword evidence="2" id="KW-1185">Reference proteome</keyword>
<sequence length="146" mass="16635">MRLWSLHPELLDRQGLIAGWREALLAQAVLAGRTRGYRRHPQLARFADQRVPQREIGRYLVGLADEADRRGYRFDRARIDRPGPPGGQLTVTDGQLALEHRHLITKLAARSPELVDELGPARAHPLFVVTSGPPAEWERVRFDHEQ</sequence>
<name>A0A7Z0IJR8_9ACTN</name>
<dbReference type="AlphaFoldDB" id="A0A7Z0IJR8"/>
<accession>A0A7Z0IJR8</accession>
<comment type="caution">
    <text evidence="1">The sequence shown here is derived from an EMBL/GenBank/DDBJ whole genome shotgun (WGS) entry which is preliminary data.</text>
</comment>
<evidence type="ECO:0000313" key="1">
    <source>
        <dbReference type="EMBL" id="NYI69726.1"/>
    </source>
</evidence>
<proteinExistence type="predicted"/>
<organism evidence="1 2">
    <name type="scientific">Naumannella cuiyingiana</name>
    <dbReference type="NCBI Taxonomy" id="1347891"/>
    <lineage>
        <taxon>Bacteria</taxon>
        <taxon>Bacillati</taxon>
        <taxon>Actinomycetota</taxon>
        <taxon>Actinomycetes</taxon>
        <taxon>Propionibacteriales</taxon>
        <taxon>Propionibacteriaceae</taxon>
        <taxon>Naumannella</taxon>
    </lineage>
</organism>
<reference evidence="1 2" key="1">
    <citation type="submission" date="2020-07" db="EMBL/GenBank/DDBJ databases">
        <title>Sequencing the genomes of 1000 actinobacteria strains.</title>
        <authorList>
            <person name="Klenk H.-P."/>
        </authorList>
    </citation>
    <scope>NUCLEOTIDE SEQUENCE [LARGE SCALE GENOMIC DNA]</scope>
    <source>
        <strain evidence="1 2">DSM 103164</strain>
    </source>
</reference>
<dbReference type="Pfam" id="PF03013">
    <property type="entry name" value="Pyr_excise"/>
    <property type="match status" value="1"/>
</dbReference>
<dbReference type="Proteomes" id="UP000527616">
    <property type="component" value="Unassembled WGS sequence"/>
</dbReference>
<evidence type="ECO:0008006" key="3">
    <source>
        <dbReference type="Google" id="ProtNLM"/>
    </source>
</evidence>